<dbReference type="Pfam" id="PF07690">
    <property type="entry name" value="MFS_1"/>
    <property type="match status" value="1"/>
</dbReference>
<dbReference type="InterPro" id="IPR036259">
    <property type="entry name" value="MFS_trans_sf"/>
</dbReference>
<feature type="transmembrane region" description="Helical" evidence="6">
    <location>
        <begin position="9"/>
        <end position="34"/>
    </location>
</feature>
<keyword evidence="2" id="KW-1003">Cell membrane</keyword>
<feature type="transmembrane region" description="Helical" evidence="6">
    <location>
        <begin position="262"/>
        <end position="279"/>
    </location>
</feature>
<evidence type="ECO:0000256" key="2">
    <source>
        <dbReference type="ARBA" id="ARBA00022475"/>
    </source>
</evidence>
<protein>
    <submittedName>
        <fullName evidence="7">Transporter, major facilitator family protein</fullName>
    </submittedName>
</protein>
<accession>A0A133S4G0</accession>
<evidence type="ECO:0000256" key="3">
    <source>
        <dbReference type="ARBA" id="ARBA00022692"/>
    </source>
</evidence>
<feature type="transmembrane region" description="Helical" evidence="6">
    <location>
        <begin position="375"/>
        <end position="393"/>
    </location>
</feature>
<dbReference type="PATRIC" id="fig|39777.7.peg.1163"/>
<dbReference type="RefSeq" id="WP_060807635.1">
    <property type="nucleotide sequence ID" value="NZ_KQ958087.1"/>
</dbReference>
<keyword evidence="4 6" id="KW-1133">Transmembrane helix</keyword>
<dbReference type="Gene3D" id="1.20.1250.20">
    <property type="entry name" value="MFS general substrate transporter like domains"/>
    <property type="match status" value="2"/>
</dbReference>
<gene>
    <name evidence="7" type="ORF">HMPREF3233_01196</name>
</gene>
<feature type="transmembrane region" description="Helical" evidence="6">
    <location>
        <begin position="341"/>
        <end position="363"/>
    </location>
</feature>
<sequence>MVLENKNSFYLNGALFLSTMGSTATTLGFITYIFNTTHSAFNTGAITIATLLVGMVLGPFLGILVKEKGLMWSMVVPEILSGMILSIFILIDNIYLVYIIAFLIGFNNKILGIARLSFVPNITNDLVKFNALLRAINRCAMISGSLLFSIIINYSLTMVFVIDAITYILSAYLLYRLNKSVVVPIIVEVQKTVKERIYDKAKLLVKGYKLLFLNKKINFIVYLGILTRLFYMCIPIMLLIFIKDTLHLSDSEYGYTQTISRFASFMIFGLLAKYLTINLTKSFKPLLFSLFALYGISIWGIGYVTSIENLYIVYSLSEVLLFTAVVLVHAYIQSVFSQDELTLASGSVSTGFSIGSILSITIFTNLANIIPIHDIFYICGLGIVVSTVFIMSINKVSCQNQYT</sequence>
<feature type="transmembrane region" description="Helical" evidence="6">
    <location>
        <begin position="286"/>
        <end position="305"/>
    </location>
</feature>
<feature type="transmembrane region" description="Helical" evidence="6">
    <location>
        <begin position="219"/>
        <end position="242"/>
    </location>
</feature>
<dbReference type="GO" id="GO:0022857">
    <property type="term" value="F:transmembrane transporter activity"/>
    <property type="evidence" value="ECO:0007669"/>
    <property type="project" value="InterPro"/>
</dbReference>
<evidence type="ECO:0000256" key="4">
    <source>
        <dbReference type="ARBA" id="ARBA00022989"/>
    </source>
</evidence>
<dbReference type="PANTHER" id="PTHR23513">
    <property type="entry name" value="INTEGRAL MEMBRANE EFFLUX PROTEIN-RELATED"/>
    <property type="match status" value="1"/>
</dbReference>
<evidence type="ECO:0000313" key="7">
    <source>
        <dbReference type="EMBL" id="KXA63943.1"/>
    </source>
</evidence>
<dbReference type="SUPFAM" id="SSF103473">
    <property type="entry name" value="MFS general substrate transporter"/>
    <property type="match status" value="1"/>
</dbReference>
<evidence type="ECO:0000256" key="5">
    <source>
        <dbReference type="ARBA" id="ARBA00023136"/>
    </source>
</evidence>
<feature type="transmembrane region" description="Helical" evidence="6">
    <location>
        <begin position="40"/>
        <end position="63"/>
    </location>
</feature>
<feature type="transmembrane region" description="Helical" evidence="6">
    <location>
        <begin position="70"/>
        <end position="91"/>
    </location>
</feature>
<dbReference type="Proteomes" id="UP000070226">
    <property type="component" value="Unassembled WGS sequence"/>
</dbReference>
<name>A0A133S4G0_9FIRM</name>
<comment type="subcellular location">
    <subcellularLocation>
        <location evidence="1">Cell membrane</location>
        <topology evidence="1">Multi-pass membrane protein</topology>
    </subcellularLocation>
</comment>
<feature type="transmembrane region" description="Helical" evidence="6">
    <location>
        <begin position="131"/>
        <end position="152"/>
    </location>
</feature>
<organism evidence="7">
    <name type="scientific">Veillonella atypica</name>
    <dbReference type="NCBI Taxonomy" id="39777"/>
    <lineage>
        <taxon>Bacteria</taxon>
        <taxon>Bacillati</taxon>
        <taxon>Bacillota</taxon>
        <taxon>Negativicutes</taxon>
        <taxon>Veillonellales</taxon>
        <taxon>Veillonellaceae</taxon>
        <taxon>Veillonella</taxon>
    </lineage>
</organism>
<dbReference type="PANTHER" id="PTHR23513:SF6">
    <property type="entry name" value="MAJOR FACILITATOR SUPERFAMILY ASSOCIATED DOMAIN-CONTAINING PROTEIN"/>
    <property type="match status" value="1"/>
</dbReference>
<feature type="transmembrane region" description="Helical" evidence="6">
    <location>
        <begin position="311"/>
        <end position="332"/>
    </location>
</feature>
<keyword evidence="5 6" id="KW-0472">Membrane</keyword>
<proteinExistence type="predicted"/>
<evidence type="ECO:0000256" key="1">
    <source>
        <dbReference type="ARBA" id="ARBA00004651"/>
    </source>
</evidence>
<evidence type="ECO:0000313" key="8">
    <source>
        <dbReference type="Proteomes" id="UP000070226"/>
    </source>
</evidence>
<dbReference type="EMBL" id="LRQT01000046">
    <property type="protein sequence ID" value="KXA63943.1"/>
    <property type="molecule type" value="Genomic_DNA"/>
</dbReference>
<feature type="transmembrane region" description="Helical" evidence="6">
    <location>
        <begin position="97"/>
        <end position="119"/>
    </location>
</feature>
<reference evidence="7 8" key="1">
    <citation type="submission" date="2016-01" db="EMBL/GenBank/DDBJ databases">
        <authorList>
            <person name="Oliw E.H."/>
        </authorList>
    </citation>
    <scope>NUCLEOTIDE SEQUENCE [LARGE SCALE GENOMIC DNA]</scope>
    <source>
        <strain evidence="7 8">CMW7756B</strain>
    </source>
</reference>
<dbReference type="InterPro" id="IPR011701">
    <property type="entry name" value="MFS"/>
</dbReference>
<dbReference type="GO" id="GO:0005886">
    <property type="term" value="C:plasma membrane"/>
    <property type="evidence" value="ECO:0007669"/>
    <property type="project" value="UniProtKB-SubCell"/>
</dbReference>
<keyword evidence="3 6" id="KW-0812">Transmembrane</keyword>
<evidence type="ECO:0000256" key="6">
    <source>
        <dbReference type="SAM" id="Phobius"/>
    </source>
</evidence>
<dbReference type="AlphaFoldDB" id="A0A133S4G0"/>
<comment type="caution">
    <text evidence="7">The sequence shown here is derived from an EMBL/GenBank/DDBJ whole genome shotgun (WGS) entry which is preliminary data.</text>
</comment>